<dbReference type="GO" id="GO:0006281">
    <property type="term" value="P:DNA repair"/>
    <property type="evidence" value="ECO:0007669"/>
    <property type="project" value="TreeGrafter"/>
</dbReference>
<keyword evidence="3" id="KW-1185">Reference proteome</keyword>
<reference evidence="2" key="1">
    <citation type="submission" date="2016-04" db="EMBL/GenBank/DDBJ databases">
        <authorList>
            <person name="Evans L.H."/>
            <person name="Alamgir A."/>
            <person name="Owens N."/>
            <person name="Weber N.D."/>
            <person name="Virtaneva K."/>
            <person name="Barbian K."/>
            <person name="Babar A."/>
            <person name="Rosenke K."/>
        </authorList>
    </citation>
    <scope>NUCLEOTIDE SEQUENCE [LARGE SCALE GENOMIC DNA]</scope>
    <source>
        <strain evidence="2">CBS 101.48</strain>
    </source>
</reference>
<evidence type="ECO:0008006" key="4">
    <source>
        <dbReference type="Google" id="ProtNLM"/>
    </source>
</evidence>
<dbReference type="Gene3D" id="3.70.10.10">
    <property type="match status" value="1"/>
</dbReference>
<protein>
    <recommendedName>
        <fullName evidence="4">DNA repair protein rad9</fullName>
    </recommendedName>
</protein>
<dbReference type="EMBL" id="LT554999">
    <property type="protein sequence ID" value="SAM09256.1"/>
    <property type="molecule type" value="Genomic_DNA"/>
</dbReference>
<dbReference type="STRING" id="4829.A0A163KA01"/>
<dbReference type="OrthoDB" id="60092at2759"/>
<dbReference type="PANTHER" id="PTHR15237">
    <property type="entry name" value="DNA REPAIR PROTEIN RAD9"/>
    <property type="match status" value="1"/>
</dbReference>
<sequence length="327" mass="36601">MSFSATLSPNALKAFGHGLEALIKFGDEVNIEARREQLILWTVNTSITGQAILRMSPKLFQDYKIKPPAESDTTSTSCRLLLKTLRKIIKNNQHRSSAVKQCELKLNGGRSTTARSTSISTGVEHRLHIKFVYENDAEFTQSLFTKDMPHSFTIDPGLLHDYITLMDNRIQDLSFLFSPTRVIIKTVWDSSISGQVASRPMQSQFKISQYDFATYNVNVDTMLTVSMKEFKDELTADLQTAVNYSMETGDSLQACFEESGKPIVFTVEQRGSVIADFAVMTYAGGEGTTQSTGLSMNDSSIATEDTSISLSRPYPSYEQRNHHQQQQ</sequence>
<organism evidence="2">
    <name type="scientific">Absidia glauca</name>
    <name type="common">Pin mould</name>
    <dbReference type="NCBI Taxonomy" id="4829"/>
    <lineage>
        <taxon>Eukaryota</taxon>
        <taxon>Fungi</taxon>
        <taxon>Fungi incertae sedis</taxon>
        <taxon>Mucoromycota</taxon>
        <taxon>Mucoromycotina</taxon>
        <taxon>Mucoromycetes</taxon>
        <taxon>Mucorales</taxon>
        <taxon>Cunninghamellaceae</taxon>
        <taxon>Absidia</taxon>
    </lineage>
</organism>
<accession>A0A163KA01</accession>
<dbReference type="Pfam" id="PF04139">
    <property type="entry name" value="Rad9"/>
    <property type="match status" value="1"/>
</dbReference>
<dbReference type="GO" id="GO:0030896">
    <property type="term" value="C:checkpoint clamp complex"/>
    <property type="evidence" value="ECO:0007669"/>
    <property type="project" value="InterPro"/>
</dbReference>
<dbReference type="AlphaFoldDB" id="A0A163KA01"/>
<dbReference type="PANTHER" id="PTHR15237:SF0">
    <property type="entry name" value="CELL CYCLE CHECKPOINT CONTROL PROTEIN"/>
    <property type="match status" value="1"/>
</dbReference>
<feature type="compositionally biased region" description="Polar residues" evidence="1">
    <location>
        <begin position="288"/>
        <end position="310"/>
    </location>
</feature>
<dbReference type="FunCoup" id="A0A163KA01">
    <property type="interactions" value="423"/>
</dbReference>
<dbReference type="GO" id="GO:0031573">
    <property type="term" value="P:mitotic intra-S DNA damage checkpoint signaling"/>
    <property type="evidence" value="ECO:0007669"/>
    <property type="project" value="TreeGrafter"/>
</dbReference>
<proteinExistence type="predicted"/>
<evidence type="ECO:0000313" key="3">
    <source>
        <dbReference type="Proteomes" id="UP000078561"/>
    </source>
</evidence>
<dbReference type="GO" id="GO:0071479">
    <property type="term" value="P:cellular response to ionizing radiation"/>
    <property type="evidence" value="ECO:0007669"/>
    <property type="project" value="TreeGrafter"/>
</dbReference>
<dbReference type="InterPro" id="IPR007268">
    <property type="entry name" value="Rad9/Ddc1"/>
</dbReference>
<feature type="region of interest" description="Disordered" evidence="1">
    <location>
        <begin position="288"/>
        <end position="327"/>
    </location>
</feature>
<dbReference type="InParanoid" id="A0A163KA01"/>
<evidence type="ECO:0000256" key="1">
    <source>
        <dbReference type="SAM" id="MobiDB-lite"/>
    </source>
</evidence>
<gene>
    <name evidence="2" type="primary">ABSGL_14930.1 scaffold 15133</name>
</gene>
<name>A0A163KA01_ABSGL</name>
<evidence type="ECO:0000313" key="2">
    <source>
        <dbReference type="EMBL" id="SAM09256.1"/>
    </source>
</evidence>
<dbReference type="InterPro" id="IPR046938">
    <property type="entry name" value="DNA_clamp_sf"/>
</dbReference>
<dbReference type="SUPFAM" id="SSF55979">
    <property type="entry name" value="DNA clamp"/>
    <property type="match status" value="1"/>
</dbReference>
<dbReference type="OMA" id="LECSREM"/>
<dbReference type="Proteomes" id="UP000078561">
    <property type="component" value="Unassembled WGS sequence"/>
</dbReference>
<dbReference type="GO" id="GO:0000076">
    <property type="term" value="P:DNA replication checkpoint signaling"/>
    <property type="evidence" value="ECO:0007669"/>
    <property type="project" value="TreeGrafter"/>
</dbReference>